<evidence type="ECO:0000256" key="6">
    <source>
        <dbReference type="ARBA" id="ARBA00023033"/>
    </source>
</evidence>
<keyword evidence="4 7" id="KW-0560">Oxidoreductase</keyword>
<proteinExistence type="inferred from homology"/>
<accession>A0ABS0D6Z2</accession>
<dbReference type="PRINTS" id="PR00359">
    <property type="entry name" value="BP450"/>
</dbReference>
<gene>
    <name evidence="8" type="ORF">IU449_06745</name>
</gene>
<evidence type="ECO:0000313" key="8">
    <source>
        <dbReference type="EMBL" id="MBF6354240.1"/>
    </source>
</evidence>
<dbReference type="RefSeq" id="WP_195001030.1">
    <property type="nucleotide sequence ID" value="NZ_JADLQN010000001.1"/>
</dbReference>
<dbReference type="SUPFAM" id="SSF48264">
    <property type="entry name" value="Cytochrome P450"/>
    <property type="match status" value="1"/>
</dbReference>
<evidence type="ECO:0000256" key="4">
    <source>
        <dbReference type="ARBA" id="ARBA00023002"/>
    </source>
</evidence>
<name>A0ABS0D6Z2_9NOCA</name>
<evidence type="ECO:0000256" key="5">
    <source>
        <dbReference type="ARBA" id="ARBA00023004"/>
    </source>
</evidence>
<keyword evidence="2 7" id="KW-0349">Heme</keyword>
<sequence>MTVLPPSPVASTPIVLDPTGTDIPGEAIRLRERGRLVRVELPAGVQAWAVTDPALLEELFVDSRVSKDAAQHWPAFIAGEISADWPLIAWVSVRNMLTAYGEDHQRLRRLIGPAFTARRVTALRPQVERISTELLDDLAARPADAVIDLREEYAAQVPLQVISALMGVPADLQPGLRQCIDEIFSTSPQRDPQETFAEMIGILGTLVARRRAEPGEDMTSLLISHRDENEDRLTEEELVHTLLLVISAGFETTVNLLGQAIYQLLTRPELLPQLRAGTLSWSHLIEETLRYAPPVANLPLRYAITDIDVDDQRIAAGEAIITSIAAANRSLALHGPDADEFDPSRTTKEHRSFGYGTHYCLGAPLARLEAEIALPALFERFPELALAVAPETLKPLSSFISQGHQSLPVFMSAQPEAAADR</sequence>
<comment type="caution">
    <text evidence="8">The sequence shown here is derived from an EMBL/GenBank/DDBJ whole genome shotgun (WGS) entry which is preliminary data.</text>
</comment>
<reference evidence="8 9" key="1">
    <citation type="submission" date="2020-10" db="EMBL/GenBank/DDBJ databases">
        <title>Identification of Nocardia species via Next-generation sequencing and recognition of intraspecies genetic diversity.</title>
        <authorList>
            <person name="Li P."/>
            <person name="Li P."/>
            <person name="Lu B."/>
        </authorList>
    </citation>
    <scope>NUCLEOTIDE SEQUENCE [LARGE SCALE GENOMIC DNA]</scope>
    <source>
        <strain evidence="8 9">BJ06-0143</strain>
    </source>
</reference>
<dbReference type="PANTHER" id="PTHR46696">
    <property type="entry name" value="P450, PUTATIVE (EUROFUNG)-RELATED"/>
    <property type="match status" value="1"/>
</dbReference>
<evidence type="ECO:0000256" key="1">
    <source>
        <dbReference type="ARBA" id="ARBA00010617"/>
    </source>
</evidence>
<evidence type="ECO:0000256" key="7">
    <source>
        <dbReference type="RuleBase" id="RU000461"/>
    </source>
</evidence>
<dbReference type="PANTHER" id="PTHR46696:SF1">
    <property type="entry name" value="CYTOCHROME P450 YJIB-RELATED"/>
    <property type="match status" value="1"/>
</dbReference>
<dbReference type="InterPro" id="IPR036396">
    <property type="entry name" value="Cyt_P450_sf"/>
</dbReference>
<protein>
    <submittedName>
        <fullName evidence="8">Cytochrome P450</fullName>
    </submittedName>
</protein>
<evidence type="ECO:0000256" key="2">
    <source>
        <dbReference type="ARBA" id="ARBA00022617"/>
    </source>
</evidence>
<keyword evidence="3 7" id="KW-0479">Metal-binding</keyword>
<keyword evidence="5 7" id="KW-0408">Iron</keyword>
<dbReference type="EMBL" id="JADLQN010000001">
    <property type="protein sequence ID" value="MBF6354240.1"/>
    <property type="molecule type" value="Genomic_DNA"/>
</dbReference>
<dbReference type="InterPro" id="IPR002397">
    <property type="entry name" value="Cyt_P450_B"/>
</dbReference>
<keyword evidence="9" id="KW-1185">Reference proteome</keyword>
<dbReference type="PROSITE" id="PS00086">
    <property type="entry name" value="CYTOCHROME_P450"/>
    <property type="match status" value="1"/>
</dbReference>
<dbReference type="Pfam" id="PF00067">
    <property type="entry name" value="p450"/>
    <property type="match status" value="2"/>
</dbReference>
<evidence type="ECO:0000313" key="9">
    <source>
        <dbReference type="Proteomes" id="UP000707731"/>
    </source>
</evidence>
<dbReference type="PRINTS" id="PR00385">
    <property type="entry name" value="P450"/>
</dbReference>
<dbReference type="InterPro" id="IPR001128">
    <property type="entry name" value="Cyt_P450"/>
</dbReference>
<dbReference type="Gene3D" id="1.10.630.10">
    <property type="entry name" value="Cytochrome P450"/>
    <property type="match status" value="1"/>
</dbReference>
<dbReference type="CDD" id="cd11029">
    <property type="entry name" value="CYP107-like"/>
    <property type="match status" value="1"/>
</dbReference>
<evidence type="ECO:0000256" key="3">
    <source>
        <dbReference type="ARBA" id="ARBA00022723"/>
    </source>
</evidence>
<dbReference type="InterPro" id="IPR017972">
    <property type="entry name" value="Cyt_P450_CS"/>
</dbReference>
<keyword evidence="6 7" id="KW-0503">Monooxygenase</keyword>
<comment type="similarity">
    <text evidence="1 7">Belongs to the cytochrome P450 family.</text>
</comment>
<dbReference type="Proteomes" id="UP000707731">
    <property type="component" value="Unassembled WGS sequence"/>
</dbReference>
<organism evidence="8 9">
    <name type="scientific">Nocardia higoensis</name>
    <dbReference type="NCBI Taxonomy" id="228599"/>
    <lineage>
        <taxon>Bacteria</taxon>
        <taxon>Bacillati</taxon>
        <taxon>Actinomycetota</taxon>
        <taxon>Actinomycetes</taxon>
        <taxon>Mycobacteriales</taxon>
        <taxon>Nocardiaceae</taxon>
        <taxon>Nocardia</taxon>
    </lineage>
</organism>